<comment type="caution">
    <text evidence="1">The sequence shown here is derived from an EMBL/GenBank/DDBJ whole genome shotgun (WGS) entry which is preliminary data.</text>
</comment>
<reference evidence="1 2" key="1">
    <citation type="submission" date="2016-10" db="EMBL/GenBank/DDBJ databases">
        <title>Comparative genome analysis of multiple Pseudomonas spp. focuses on biocontrol and plant growth promoting traits.</title>
        <authorList>
            <person name="Tao X.-Y."/>
            <person name="Taylor C.G."/>
        </authorList>
    </citation>
    <scope>NUCLEOTIDE SEQUENCE [LARGE SCALE GENOMIC DNA]</scope>
    <source>
        <strain evidence="1 2">37D10</strain>
    </source>
</reference>
<proteinExistence type="predicted"/>
<accession>A0A423H013</accession>
<name>A0A423H013_9PSED</name>
<organism evidence="1 2">
    <name type="scientific">Pseudomonas brassicacearum</name>
    <dbReference type="NCBI Taxonomy" id="930166"/>
    <lineage>
        <taxon>Bacteria</taxon>
        <taxon>Pseudomonadati</taxon>
        <taxon>Pseudomonadota</taxon>
        <taxon>Gammaproteobacteria</taxon>
        <taxon>Pseudomonadales</taxon>
        <taxon>Pseudomonadaceae</taxon>
        <taxon>Pseudomonas</taxon>
    </lineage>
</organism>
<protein>
    <submittedName>
        <fullName evidence="1">Uncharacterized protein</fullName>
    </submittedName>
</protein>
<dbReference type="EMBL" id="MOBI01000004">
    <property type="protein sequence ID" value="RON03971.1"/>
    <property type="molecule type" value="Genomic_DNA"/>
</dbReference>
<evidence type="ECO:0000313" key="2">
    <source>
        <dbReference type="Proteomes" id="UP000284684"/>
    </source>
</evidence>
<evidence type="ECO:0000313" key="1">
    <source>
        <dbReference type="EMBL" id="RON03971.1"/>
    </source>
</evidence>
<dbReference type="AlphaFoldDB" id="A0A423H013"/>
<gene>
    <name evidence="1" type="ORF">BK658_03720</name>
</gene>
<dbReference type="Proteomes" id="UP000284684">
    <property type="component" value="Unassembled WGS sequence"/>
</dbReference>
<sequence>MRLKMICFAIFVFLLSAGVAPYIFVDGLSQRSPDVVKISATRQYVVERVPLRLFPFDENLAFLRVTDLNEPRKIYRSPLFEIEEADMRKTFDSGRIGTSFLEFSIERKSFIFHSEYLRDYWLNRFVANAPYSVESIVESGK</sequence>
<dbReference type="RefSeq" id="WP_123581126.1">
    <property type="nucleotide sequence ID" value="NZ_MOBI01000004.1"/>
</dbReference>